<keyword evidence="2" id="KW-0560">Oxidoreductase</keyword>
<gene>
    <name evidence="4" type="ORF">WJX73_000478</name>
</gene>
<comment type="caution">
    <text evidence="4">The sequence shown here is derived from an EMBL/GenBank/DDBJ whole genome shotgun (WGS) entry which is preliminary data.</text>
</comment>
<dbReference type="InterPro" id="IPR036291">
    <property type="entry name" value="NAD(P)-bd_dom_sf"/>
</dbReference>
<dbReference type="SMART" id="SM00829">
    <property type="entry name" value="PKS_ER"/>
    <property type="match status" value="1"/>
</dbReference>
<proteinExistence type="predicted"/>
<dbReference type="CDD" id="cd05282">
    <property type="entry name" value="ETR_like"/>
    <property type="match status" value="1"/>
</dbReference>
<accession>A0AAW1NV08</accession>
<evidence type="ECO:0000256" key="1">
    <source>
        <dbReference type="ARBA" id="ARBA00022857"/>
    </source>
</evidence>
<protein>
    <recommendedName>
        <fullName evidence="3">Enoyl reductase (ER) domain-containing protein</fullName>
    </recommendedName>
</protein>
<dbReference type="PANTHER" id="PTHR48106">
    <property type="entry name" value="QUINONE OXIDOREDUCTASE PIG3-RELATED"/>
    <property type="match status" value="1"/>
</dbReference>
<dbReference type="AlphaFoldDB" id="A0AAW1NV08"/>
<feature type="domain" description="Enoyl reductase (ER)" evidence="3">
    <location>
        <begin position="17"/>
        <end position="329"/>
    </location>
</feature>
<dbReference type="SUPFAM" id="SSF50129">
    <property type="entry name" value="GroES-like"/>
    <property type="match status" value="1"/>
</dbReference>
<dbReference type="EMBL" id="JALJOQ010000124">
    <property type="protein sequence ID" value="KAK9795841.1"/>
    <property type="molecule type" value="Genomic_DNA"/>
</dbReference>
<dbReference type="GO" id="GO:0016651">
    <property type="term" value="F:oxidoreductase activity, acting on NAD(P)H"/>
    <property type="evidence" value="ECO:0007669"/>
    <property type="project" value="TreeGrafter"/>
</dbReference>
<dbReference type="InterPro" id="IPR011032">
    <property type="entry name" value="GroES-like_sf"/>
</dbReference>
<dbReference type="InterPro" id="IPR020843">
    <property type="entry name" value="ER"/>
</dbReference>
<evidence type="ECO:0000313" key="4">
    <source>
        <dbReference type="EMBL" id="KAK9795841.1"/>
    </source>
</evidence>
<dbReference type="InterPro" id="IPR013154">
    <property type="entry name" value="ADH-like_N"/>
</dbReference>
<reference evidence="4 5" key="1">
    <citation type="journal article" date="2024" name="Nat. Commun.">
        <title>Phylogenomics reveals the evolutionary origins of lichenization in chlorophyte algae.</title>
        <authorList>
            <person name="Puginier C."/>
            <person name="Libourel C."/>
            <person name="Otte J."/>
            <person name="Skaloud P."/>
            <person name="Haon M."/>
            <person name="Grisel S."/>
            <person name="Petersen M."/>
            <person name="Berrin J.G."/>
            <person name="Delaux P.M."/>
            <person name="Dal Grande F."/>
            <person name="Keller J."/>
        </authorList>
    </citation>
    <scope>NUCLEOTIDE SEQUENCE [LARGE SCALE GENOMIC DNA]</scope>
    <source>
        <strain evidence="4 5">SAG 2036</strain>
    </source>
</reference>
<dbReference type="Gene3D" id="3.90.180.10">
    <property type="entry name" value="Medium-chain alcohol dehydrogenases, catalytic domain"/>
    <property type="match status" value="1"/>
</dbReference>
<evidence type="ECO:0000256" key="2">
    <source>
        <dbReference type="ARBA" id="ARBA00023002"/>
    </source>
</evidence>
<dbReference type="SUPFAM" id="SSF51735">
    <property type="entry name" value="NAD(P)-binding Rossmann-fold domains"/>
    <property type="match status" value="1"/>
</dbReference>
<dbReference type="InterPro" id="IPR013149">
    <property type="entry name" value="ADH-like_C"/>
</dbReference>
<dbReference type="Proteomes" id="UP001465755">
    <property type="component" value="Unassembled WGS sequence"/>
</dbReference>
<evidence type="ECO:0000313" key="5">
    <source>
        <dbReference type="Proteomes" id="UP001465755"/>
    </source>
</evidence>
<name>A0AAW1NV08_9CHLO</name>
<organism evidence="4 5">
    <name type="scientific">Symbiochloris irregularis</name>
    <dbReference type="NCBI Taxonomy" id="706552"/>
    <lineage>
        <taxon>Eukaryota</taxon>
        <taxon>Viridiplantae</taxon>
        <taxon>Chlorophyta</taxon>
        <taxon>core chlorophytes</taxon>
        <taxon>Trebouxiophyceae</taxon>
        <taxon>Trebouxiales</taxon>
        <taxon>Trebouxiaceae</taxon>
        <taxon>Symbiochloris</taxon>
    </lineage>
</organism>
<evidence type="ECO:0000259" key="3">
    <source>
        <dbReference type="SMART" id="SM00829"/>
    </source>
</evidence>
<dbReference type="GO" id="GO:0070402">
    <property type="term" value="F:NADPH binding"/>
    <property type="evidence" value="ECO:0007669"/>
    <property type="project" value="TreeGrafter"/>
</dbReference>
<dbReference type="Pfam" id="PF00107">
    <property type="entry name" value="ADH_zinc_N"/>
    <property type="match status" value="1"/>
</dbReference>
<keyword evidence="1" id="KW-0521">NADP</keyword>
<keyword evidence="5" id="KW-1185">Reference proteome</keyword>
<sequence>MSQAVQITEWAPARWQDHVSLAQNARPKPAAGEVLIRFVLRPVLPYNVIELRGKLGPNQPLPYVPGTEGLAVVEEPAAGSSKFKQGQRVLPGPFALKRGSGSWQQFVALPEEDLLPVPDSVSDAAAAQLWVNPMTAVLMLDYLAVPEGEWLIQTAAGSVLGRILLALAKKRGIRTINVVRRSAAKAQLQSLGADEVIATDAEDIEQRVHQITGGKGAWGAVDAVAGDTTGKLVRSIRAGGTVLVYGILSSDTFTAPVLEGFGKFVHPFARPVHMSTWTREQQLAFCLKVIKLVEDGTIVLSAGKTFPLERFMEAVAASEEVGQDAKVLLKG</sequence>
<dbReference type="Pfam" id="PF08240">
    <property type="entry name" value="ADH_N"/>
    <property type="match status" value="1"/>
</dbReference>
<dbReference type="PANTHER" id="PTHR48106:SF2">
    <property type="entry name" value="ZN2+-BINDING DEHYDROGENASE"/>
    <property type="match status" value="1"/>
</dbReference>
<dbReference type="Gene3D" id="3.40.50.720">
    <property type="entry name" value="NAD(P)-binding Rossmann-like Domain"/>
    <property type="match status" value="1"/>
</dbReference>